<dbReference type="InterPro" id="IPR036514">
    <property type="entry name" value="SGNH_hydro_sf"/>
</dbReference>
<dbReference type="RefSeq" id="WP_046306526.1">
    <property type="nucleotide sequence ID" value="NZ_KQ034000.1"/>
</dbReference>
<protein>
    <submittedName>
        <fullName evidence="2">Esterase</fullName>
    </submittedName>
</protein>
<dbReference type="Proteomes" id="UP000033682">
    <property type="component" value="Unassembled WGS sequence"/>
</dbReference>
<dbReference type="InterPro" id="IPR013830">
    <property type="entry name" value="SGNH_hydro"/>
</dbReference>
<organism evidence="2 3">
    <name type="scientific">Lactobacillus apis</name>
    <dbReference type="NCBI Taxonomy" id="303541"/>
    <lineage>
        <taxon>Bacteria</taxon>
        <taxon>Bacillati</taxon>
        <taxon>Bacillota</taxon>
        <taxon>Bacilli</taxon>
        <taxon>Lactobacillales</taxon>
        <taxon>Lactobacillaceae</taxon>
        <taxon>Lactobacillus</taxon>
    </lineage>
</organism>
<comment type="caution">
    <text evidence="2">The sequence shown here is derived from an EMBL/GenBank/DDBJ whole genome shotgun (WGS) entry which is preliminary data.</text>
</comment>
<keyword evidence="3" id="KW-1185">Reference proteome</keyword>
<dbReference type="EMBL" id="JXLG01000005">
    <property type="protein sequence ID" value="KJY61197.1"/>
    <property type="molecule type" value="Genomic_DNA"/>
</dbReference>
<dbReference type="PATRIC" id="fig|303541.3.peg.625"/>
<gene>
    <name evidence="2" type="ORF">JF72_04750</name>
</gene>
<dbReference type="PANTHER" id="PTHR14209:SF19">
    <property type="entry name" value="ISOAMYL ACETATE-HYDROLYZING ESTERASE 1 HOMOLOG"/>
    <property type="match status" value="1"/>
</dbReference>
<dbReference type="AlphaFoldDB" id="A0A0F4LQU7"/>
<dbReference type="SUPFAM" id="SSF52266">
    <property type="entry name" value="SGNH hydrolase"/>
    <property type="match status" value="1"/>
</dbReference>
<dbReference type="HOGENOM" id="CLU_051989_8_1_9"/>
<evidence type="ECO:0000313" key="3">
    <source>
        <dbReference type="Proteomes" id="UP000033682"/>
    </source>
</evidence>
<dbReference type="Gene3D" id="3.40.50.1110">
    <property type="entry name" value="SGNH hydrolase"/>
    <property type="match status" value="1"/>
</dbReference>
<dbReference type="STRING" id="303541.JF72_04750"/>
<accession>A0A0F4LQU7</accession>
<feature type="domain" description="SGNH hydrolase-type esterase" evidence="1">
    <location>
        <begin position="7"/>
        <end position="178"/>
    </location>
</feature>
<evidence type="ECO:0000259" key="1">
    <source>
        <dbReference type="Pfam" id="PF13472"/>
    </source>
</evidence>
<name>A0A0F4LQU7_9LACO</name>
<evidence type="ECO:0000313" key="2">
    <source>
        <dbReference type="EMBL" id="KJY61197.1"/>
    </source>
</evidence>
<dbReference type="PANTHER" id="PTHR14209">
    <property type="entry name" value="ISOAMYL ACETATE-HYDROLYZING ESTERASE 1"/>
    <property type="match status" value="1"/>
</dbReference>
<dbReference type="InterPro" id="IPR045136">
    <property type="entry name" value="Iah1-like"/>
</dbReference>
<dbReference type="Pfam" id="PF13472">
    <property type="entry name" value="Lipase_GDSL_2"/>
    <property type="match status" value="1"/>
</dbReference>
<sequence length="191" mass="21202">MKLLLTGDSIIARKEGLKEPRLDYTLKNKNSNIETINTAVPGINSGALFASISDLVLKIDHCDKLILLLGTNDLALHKKVPLEQFKQNMALIISSIVCLYYPNNFIMISPPAVDEHKQEKRTNSDVAAYTAELEQVANNYKIHFINLFEKMAKQGSLTTLCQGQLDDGLHFGAAGYELLADLIIKELDNNS</sequence>
<proteinExistence type="predicted"/>
<reference evidence="2 3" key="1">
    <citation type="submission" date="2015-01" db="EMBL/GenBank/DDBJ databases">
        <title>Comparative genomics of the lactic acid bacteria isolated from the honey bee gut.</title>
        <authorList>
            <person name="Ellegaard K.M."/>
            <person name="Tamarit D."/>
            <person name="Javelind E."/>
            <person name="Olofsson T."/>
            <person name="Andersson S.G."/>
            <person name="Vasquez A."/>
        </authorList>
    </citation>
    <scope>NUCLEOTIDE SEQUENCE [LARGE SCALE GENOMIC DNA]</scope>
    <source>
        <strain evidence="2 3">Hma11</strain>
    </source>
</reference>